<dbReference type="AlphaFoldDB" id="A0A161YUN6"/>
<protein>
    <recommendedName>
        <fullName evidence="5">Tyr recombinase domain-containing protein</fullName>
    </recommendedName>
</protein>
<comment type="similarity">
    <text evidence="1">Belongs to the 'phage' integrase family.</text>
</comment>
<dbReference type="RefSeq" id="WP_063381423.1">
    <property type="nucleotide sequence ID" value="NZ_AUXX01000018.1"/>
</dbReference>
<reference evidence="6 7" key="1">
    <citation type="submission" date="2013-07" db="EMBL/GenBank/DDBJ databases">
        <title>Comparative Genomic and Metabolomic Analysis of Twelve Strains of Pseudoalteromonas luteoviolacea.</title>
        <authorList>
            <person name="Vynne N.G."/>
            <person name="Mansson M."/>
            <person name="Gram L."/>
        </authorList>
    </citation>
    <scope>NUCLEOTIDE SEQUENCE [LARGE SCALE GENOMIC DNA]</scope>
    <source>
        <strain evidence="6 7">S4060-1</strain>
    </source>
</reference>
<evidence type="ECO:0000313" key="6">
    <source>
        <dbReference type="EMBL" id="KZN66270.1"/>
    </source>
</evidence>
<dbReference type="InterPro" id="IPR011010">
    <property type="entry name" value="DNA_brk_join_enz"/>
</dbReference>
<keyword evidence="2" id="KW-0229">DNA integration</keyword>
<proteinExistence type="inferred from homology"/>
<organism evidence="6 7">
    <name type="scientific">Pseudoalteromonas luteoviolacea S4060-1</name>
    <dbReference type="NCBI Taxonomy" id="1365257"/>
    <lineage>
        <taxon>Bacteria</taxon>
        <taxon>Pseudomonadati</taxon>
        <taxon>Pseudomonadota</taxon>
        <taxon>Gammaproteobacteria</taxon>
        <taxon>Alteromonadales</taxon>
        <taxon>Pseudoalteromonadaceae</taxon>
        <taxon>Pseudoalteromonas</taxon>
    </lineage>
</organism>
<dbReference type="InterPro" id="IPR050090">
    <property type="entry name" value="Tyrosine_recombinase_XerCD"/>
</dbReference>
<dbReference type="PROSITE" id="PS51898">
    <property type="entry name" value="TYR_RECOMBINASE"/>
    <property type="match status" value="1"/>
</dbReference>
<dbReference type="GO" id="GO:0006310">
    <property type="term" value="P:DNA recombination"/>
    <property type="evidence" value="ECO:0007669"/>
    <property type="project" value="UniProtKB-KW"/>
</dbReference>
<dbReference type="InterPro" id="IPR013762">
    <property type="entry name" value="Integrase-like_cat_sf"/>
</dbReference>
<keyword evidence="4" id="KW-0233">DNA recombination</keyword>
<dbReference type="EMBL" id="AUXX01000018">
    <property type="protein sequence ID" value="KZN66270.1"/>
    <property type="molecule type" value="Genomic_DNA"/>
</dbReference>
<dbReference type="PANTHER" id="PTHR30349">
    <property type="entry name" value="PHAGE INTEGRASE-RELATED"/>
    <property type="match status" value="1"/>
</dbReference>
<evidence type="ECO:0000256" key="3">
    <source>
        <dbReference type="ARBA" id="ARBA00023125"/>
    </source>
</evidence>
<dbReference type="InterPro" id="IPR002104">
    <property type="entry name" value="Integrase_catalytic"/>
</dbReference>
<dbReference type="GO" id="GO:0015074">
    <property type="term" value="P:DNA integration"/>
    <property type="evidence" value="ECO:0007669"/>
    <property type="project" value="UniProtKB-KW"/>
</dbReference>
<name>A0A161YUN6_9GAMM</name>
<dbReference type="Proteomes" id="UP000076661">
    <property type="component" value="Unassembled WGS sequence"/>
</dbReference>
<evidence type="ECO:0000256" key="4">
    <source>
        <dbReference type="ARBA" id="ARBA00023172"/>
    </source>
</evidence>
<evidence type="ECO:0000256" key="2">
    <source>
        <dbReference type="ARBA" id="ARBA00022908"/>
    </source>
</evidence>
<comment type="caution">
    <text evidence="6">The sequence shown here is derived from an EMBL/GenBank/DDBJ whole genome shotgun (WGS) entry which is preliminary data.</text>
</comment>
<gene>
    <name evidence="6" type="ORF">N478_20350</name>
</gene>
<evidence type="ECO:0000313" key="7">
    <source>
        <dbReference type="Proteomes" id="UP000076661"/>
    </source>
</evidence>
<sequence length="313" mass="35951">MRDQLTTTNHITRQDKVRNNPAMLYLLRLDSERSRKSMKSLLKKIANMVGHIDIVQCPWQELRRTHILAIKEQLVLSGLAPATINTYLCALRGTAKEAWIAGLMSSDDYMKIKDVKSVRGSRLGKGRALNKEEVVSLLRVCQQQRNNKGMRDLAIISLLYGCGLRRAEVVSIEIQNINWHEQTIKITGKGNVERLTYLPESTLCYIKNWVDLVRKDDSGPLFTRIRRWDHVTKERLSDQAIYDILHNRQNEAGIQKCSPHDMRRTFGTSLLEKGVDIITVRDAMGHVSVTTTQKYDKRGNLRLRKASQLMNDQ</sequence>
<accession>A0A161YUN6</accession>
<evidence type="ECO:0000259" key="5">
    <source>
        <dbReference type="PROSITE" id="PS51898"/>
    </source>
</evidence>
<dbReference type="Pfam" id="PF00589">
    <property type="entry name" value="Phage_integrase"/>
    <property type="match status" value="1"/>
</dbReference>
<keyword evidence="3" id="KW-0238">DNA-binding</keyword>
<feature type="domain" description="Tyr recombinase" evidence="5">
    <location>
        <begin position="124"/>
        <end position="308"/>
    </location>
</feature>
<dbReference type="SUPFAM" id="SSF56349">
    <property type="entry name" value="DNA breaking-rejoining enzymes"/>
    <property type="match status" value="1"/>
</dbReference>
<dbReference type="Gene3D" id="1.10.443.10">
    <property type="entry name" value="Intergrase catalytic core"/>
    <property type="match status" value="1"/>
</dbReference>
<evidence type="ECO:0000256" key="1">
    <source>
        <dbReference type="ARBA" id="ARBA00008857"/>
    </source>
</evidence>
<dbReference type="PANTHER" id="PTHR30349:SF41">
    <property type="entry name" value="INTEGRASE_RECOMBINASE PROTEIN MJ0367-RELATED"/>
    <property type="match status" value="1"/>
</dbReference>
<dbReference type="PATRIC" id="fig|1365257.3.peg.2758"/>
<dbReference type="GO" id="GO:0003677">
    <property type="term" value="F:DNA binding"/>
    <property type="evidence" value="ECO:0007669"/>
    <property type="project" value="UniProtKB-KW"/>
</dbReference>